<keyword evidence="6" id="KW-1003">Cell membrane</keyword>
<evidence type="ECO:0000313" key="14">
    <source>
        <dbReference type="Proteomes" id="UP000052015"/>
    </source>
</evidence>
<dbReference type="OrthoDB" id="62420at2"/>
<dbReference type="PANTHER" id="PTHR43298">
    <property type="entry name" value="MULTIDRUG RESISTANCE PROTEIN NORM-RELATED"/>
    <property type="match status" value="1"/>
</dbReference>
<feature type="transmembrane region" description="Helical" evidence="12">
    <location>
        <begin position="56"/>
        <end position="78"/>
    </location>
</feature>
<dbReference type="GO" id="GO:0006811">
    <property type="term" value="P:monoatomic ion transport"/>
    <property type="evidence" value="ECO:0007669"/>
    <property type="project" value="UniProtKB-KW"/>
</dbReference>
<keyword evidence="4" id="KW-0813">Transport</keyword>
<dbReference type="EMBL" id="LKHP01000002">
    <property type="protein sequence ID" value="KRQ87689.1"/>
    <property type="molecule type" value="Genomic_DNA"/>
</dbReference>
<comment type="caution">
    <text evidence="13">The sequence shown here is derived from an EMBL/GenBank/DDBJ whole genome shotgun (WGS) entry which is preliminary data.</text>
</comment>
<dbReference type="InterPro" id="IPR050222">
    <property type="entry name" value="MATE_MdtK"/>
</dbReference>
<dbReference type="GO" id="GO:0005886">
    <property type="term" value="C:plasma membrane"/>
    <property type="evidence" value="ECO:0007669"/>
    <property type="project" value="UniProtKB-SubCell"/>
</dbReference>
<dbReference type="RefSeq" id="WP_057976764.1">
    <property type="nucleotide sequence ID" value="NZ_LKHP01000002.1"/>
</dbReference>
<dbReference type="AlphaFoldDB" id="A0A0R3JVS5"/>
<dbReference type="NCBIfam" id="TIGR00797">
    <property type="entry name" value="matE"/>
    <property type="match status" value="1"/>
</dbReference>
<evidence type="ECO:0000256" key="5">
    <source>
        <dbReference type="ARBA" id="ARBA00022449"/>
    </source>
</evidence>
<keyword evidence="14" id="KW-1185">Reference proteome</keyword>
<dbReference type="PATRIC" id="fig|908809.3.peg.495"/>
<dbReference type="GO" id="GO:0015297">
    <property type="term" value="F:antiporter activity"/>
    <property type="evidence" value="ECO:0007669"/>
    <property type="project" value="UniProtKB-KW"/>
</dbReference>
<dbReference type="InterPro" id="IPR002528">
    <property type="entry name" value="MATE_fam"/>
</dbReference>
<evidence type="ECO:0000256" key="6">
    <source>
        <dbReference type="ARBA" id="ARBA00022475"/>
    </source>
</evidence>
<evidence type="ECO:0000256" key="7">
    <source>
        <dbReference type="ARBA" id="ARBA00022692"/>
    </source>
</evidence>
<keyword evidence="9" id="KW-0406">Ion transport</keyword>
<feature type="transmembrane region" description="Helical" evidence="12">
    <location>
        <begin position="315"/>
        <end position="334"/>
    </location>
</feature>
<feature type="transmembrane region" description="Helical" evidence="12">
    <location>
        <begin position="234"/>
        <end position="262"/>
    </location>
</feature>
<dbReference type="CDD" id="cd13137">
    <property type="entry name" value="MATE_NorM_like"/>
    <property type="match status" value="1"/>
</dbReference>
<evidence type="ECO:0000256" key="3">
    <source>
        <dbReference type="ARBA" id="ARBA00020268"/>
    </source>
</evidence>
<dbReference type="GO" id="GO:0042910">
    <property type="term" value="F:xenobiotic transmembrane transporter activity"/>
    <property type="evidence" value="ECO:0007669"/>
    <property type="project" value="InterPro"/>
</dbReference>
<dbReference type="PIRSF" id="PIRSF006603">
    <property type="entry name" value="DinF"/>
    <property type="match status" value="1"/>
</dbReference>
<dbReference type="InterPro" id="IPR048279">
    <property type="entry name" value="MdtK-like"/>
</dbReference>
<feature type="transmembrane region" description="Helical" evidence="12">
    <location>
        <begin position="282"/>
        <end position="303"/>
    </location>
</feature>
<feature type="transmembrane region" description="Helical" evidence="12">
    <location>
        <begin position="414"/>
        <end position="434"/>
    </location>
</feature>
<reference evidence="13 14" key="1">
    <citation type="submission" date="2015-09" db="EMBL/GenBank/DDBJ databases">
        <title>Draft genome sequence of a Caloramator mitchellensis, a moderate thermophile from the Great Artesian Basin of Australia.</title>
        <authorList>
            <person name="Patel B.K."/>
        </authorList>
    </citation>
    <scope>NUCLEOTIDE SEQUENCE [LARGE SCALE GENOMIC DNA]</scope>
    <source>
        <strain evidence="13 14">VF08</strain>
    </source>
</reference>
<feature type="transmembrane region" description="Helical" evidence="12">
    <location>
        <begin position="191"/>
        <end position="213"/>
    </location>
</feature>
<feature type="transmembrane region" description="Helical" evidence="12">
    <location>
        <begin position="12"/>
        <end position="36"/>
    </location>
</feature>
<comment type="function">
    <text evidence="1">Multidrug efflux pump.</text>
</comment>
<comment type="subcellular location">
    <subcellularLocation>
        <location evidence="2">Cell membrane</location>
        <topology evidence="2">Multi-pass membrane protein</topology>
    </subcellularLocation>
</comment>
<evidence type="ECO:0000256" key="10">
    <source>
        <dbReference type="ARBA" id="ARBA00023136"/>
    </source>
</evidence>
<keyword evidence="7 12" id="KW-0812">Transmembrane</keyword>
<protein>
    <recommendedName>
        <fullName evidence="3">Probable multidrug resistance protein NorM</fullName>
    </recommendedName>
    <alternativeName>
        <fullName evidence="11">Multidrug-efflux transporter</fullName>
    </alternativeName>
</protein>
<evidence type="ECO:0000313" key="13">
    <source>
        <dbReference type="EMBL" id="KRQ87689.1"/>
    </source>
</evidence>
<accession>A0A0R3JVS5</accession>
<feature type="transmembrane region" description="Helical" evidence="12">
    <location>
        <begin position="129"/>
        <end position="150"/>
    </location>
</feature>
<evidence type="ECO:0000256" key="2">
    <source>
        <dbReference type="ARBA" id="ARBA00004651"/>
    </source>
</evidence>
<feature type="transmembrane region" description="Helical" evidence="12">
    <location>
        <begin position="162"/>
        <end position="185"/>
    </location>
</feature>
<feature type="transmembrane region" description="Helical" evidence="12">
    <location>
        <begin position="90"/>
        <end position="109"/>
    </location>
</feature>
<keyword evidence="8 12" id="KW-1133">Transmembrane helix</keyword>
<evidence type="ECO:0000256" key="4">
    <source>
        <dbReference type="ARBA" id="ARBA00022448"/>
    </source>
</evidence>
<keyword evidence="5" id="KW-0050">Antiport</keyword>
<gene>
    <name evidence="13" type="primary">norM</name>
    <name evidence="13" type="ORF">ABG79_00490</name>
</gene>
<keyword evidence="10 12" id="KW-0472">Membrane</keyword>
<evidence type="ECO:0000256" key="12">
    <source>
        <dbReference type="SAM" id="Phobius"/>
    </source>
</evidence>
<evidence type="ECO:0000256" key="11">
    <source>
        <dbReference type="ARBA" id="ARBA00031636"/>
    </source>
</evidence>
<organism evidence="13 14">
    <name type="scientific">Caloramator mitchellensis</name>
    <dbReference type="NCBI Taxonomy" id="908809"/>
    <lineage>
        <taxon>Bacteria</taxon>
        <taxon>Bacillati</taxon>
        <taxon>Bacillota</taxon>
        <taxon>Clostridia</taxon>
        <taxon>Eubacteriales</taxon>
        <taxon>Clostridiaceae</taxon>
        <taxon>Caloramator</taxon>
    </lineage>
</organism>
<dbReference type="STRING" id="908809.ABG79_00490"/>
<feature type="transmembrane region" description="Helical" evidence="12">
    <location>
        <begin position="354"/>
        <end position="375"/>
    </location>
</feature>
<evidence type="ECO:0000256" key="9">
    <source>
        <dbReference type="ARBA" id="ARBA00023065"/>
    </source>
</evidence>
<proteinExistence type="predicted"/>
<name>A0A0R3JVS5_CALMK</name>
<feature type="transmembrane region" description="Helical" evidence="12">
    <location>
        <begin position="387"/>
        <end position="408"/>
    </location>
</feature>
<dbReference type="PANTHER" id="PTHR43298:SF4">
    <property type="entry name" value="DRUG_SODIUM ANTIPORTER"/>
    <property type="match status" value="1"/>
</dbReference>
<dbReference type="Proteomes" id="UP000052015">
    <property type="component" value="Unassembled WGS sequence"/>
</dbReference>
<sequence>MNDIKNIRKKIISMILPITFENILQMTAGLITMAMIGRIDEVSISAIGLSSRIYNLIWALFKGVATGVTVIIAQSFGAKDFEKLRKSVKQAFITSIFFVLMFQIIILLNSKPLLMIFNPKDNLLSHANLYLRITTLSLPFMVIILLIAGIMQGMGNAKTPMYVTLSMNAFNIIFGYILIFGHFGFPKLGLIGAAISSVLSYFLASLIGLFILFKKTNIVKGLSLKPELDKQLTLNIYKLGLPSSFESVFWQVAAIILTRMVLKYGETSLAAYQVGLQAESISYMPAIGFGIAATSFIGQAVGAKDFKSSKIYLKEILKGSILITSFTTALLVFFPNKIMMMLTNRPEVIKIGALYLFIMGLVQIPQNTAMVFTGALRGAGFTQIPMYVAFVGLWGIRVPGVILISSFFKLPIVYIWIVMAFDLVIRFLLSMILYKYKKISNDKS</sequence>
<dbReference type="Pfam" id="PF01554">
    <property type="entry name" value="MatE"/>
    <property type="match status" value="2"/>
</dbReference>
<evidence type="ECO:0000256" key="1">
    <source>
        <dbReference type="ARBA" id="ARBA00003408"/>
    </source>
</evidence>
<evidence type="ECO:0000256" key="8">
    <source>
        <dbReference type="ARBA" id="ARBA00022989"/>
    </source>
</evidence>